<dbReference type="Proteomes" id="UP000814243">
    <property type="component" value="Unassembled WGS sequence"/>
</dbReference>
<accession>A0A922MY22</accession>
<comment type="caution">
    <text evidence="1">The sequence shown here is derived from an EMBL/GenBank/DDBJ whole genome shotgun (WGS) entry which is preliminary data.</text>
</comment>
<protein>
    <submittedName>
        <fullName evidence="1">Uncharacterized protein</fullName>
    </submittedName>
</protein>
<evidence type="ECO:0000313" key="1">
    <source>
        <dbReference type="EMBL" id="KAH9645038.1"/>
    </source>
</evidence>
<gene>
    <name evidence="1" type="ORF">HF086_005583</name>
</gene>
<evidence type="ECO:0000313" key="2">
    <source>
        <dbReference type="Proteomes" id="UP000814243"/>
    </source>
</evidence>
<sequence length="520" mass="56413">MSRWSETADATQRREMLDALLRAVQRWGPTPAAEHCMLVDLLGLHSAVLLDARELGQHLVTCAGAAVANKLPAGHWVHLIRAVDAKASTVPFDQLGHVLRELGVVCGVVRMVGASRVVGGVGNPTSGRSAPAALDIGSGGLHAHAETLRGLRASDHAGLSWHGDPPSAANIRVVRAVLRGGTGLLGRSGTCLAGKSCAGLRPTRRDGQATLDGAPVISRSTERELTSWCCSTWGGARADTLLRGCEPALLAPHLAQLLYLFTGTALPHPPQILEEACKLPWSRLPEPALDEALDRFFMVHHNPALPYHDLPQFKLILVSCELSPPQPAAVDTLSRQKRARGVSQWVRAACAPALAAHVTAQTAQLLRIIETLGMLYIQTFMSYRIDNEPIIAVWICYACRIAVSLPQQSDEERESCACARSLLARWAEAPRRSILRVVTMHADTDKPTALHRVLCRYALCVLTPDENTRRNFETACSTTLGANSDVITWASTPQLTKLVRLAIRLWPKNDFKGLHRDLVA</sequence>
<dbReference type="AlphaFoldDB" id="A0A922MY22"/>
<dbReference type="EMBL" id="JACEFF010000057">
    <property type="protein sequence ID" value="KAH9645038.1"/>
    <property type="molecule type" value="Genomic_DNA"/>
</dbReference>
<reference evidence="1" key="1">
    <citation type="journal article" date="2021" name="G3 (Bethesda)">
        <title>Genome and transcriptome analysis of the beet armyworm Spodoptera exigua reveals targets for pest control. .</title>
        <authorList>
            <person name="Simon S."/>
            <person name="Breeschoten T."/>
            <person name="Jansen H.J."/>
            <person name="Dirks R.P."/>
            <person name="Schranz M.E."/>
            <person name="Ros V.I.D."/>
        </authorList>
    </citation>
    <scope>NUCLEOTIDE SEQUENCE</scope>
    <source>
        <strain evidence="1">TB_SE_WUR_2020</strain>
    </source>
</reference>
<name>A0A922MY22_SPOEX</name>
<proteinExistence type="predicted"/>
<organism evidence="1 2">
    <name type="scientific">Spodoptera exigua</name>
    <name type="common">Beet armyworm</name>
    <name type="synonym">Noctua fulgens</name>
    <dbReference type="NCBI Taxonomy" id="7107"/>
    <lineage>
        <taxon>Eukaryota</taxon>
        <taxon>Metazoa</taxon>
        <taxon>Ecdysozoa</taxon>
        <taxon>Arthropoda</taxon>
        <taxon>Hexapoda</taxon>
        <taxon>Insecta</taxon>
        <taxon>Pterygota</taxon>
        <taxon>Neoptera</taxon>
        <taxon>Endopterygota</taxon>
        <taxon>Lepidoptera</taxon>
        <taxon>Glossata</taxon>
        <taxon>Ditrysia</taxon>
        <taxon>Noctuoidea</taxon>
        <taxon>Noctuidae</taxon>
        <taxon>Amphipyrinae</taxon>
        <taxon>Spodoptera</taxon>
    </lineage>
</organism>